<keyword evidence="1" id="KW-0812">Transmembrane</keyword>
<comment type="caution">
    <text evidence="2">The sequence shown here is derived from an EMBL/GenBank/DDBJ whole genome shotgun (WGS) entry which is preliminary data.</text>
</comment>
<feature type="transmembrane region" description="Helical" evidence="1">
    <location>
        <begin position="20"/>
        <end position="43"/>
    </location>
</feature>
<dbReference type="EMBL" id="JACHVP010000001">
    <property type="protein sequence ID" value="MBB2966483.1"/>
    <property type="molecule type" value="Genomic_DNA"/>
</dbReference>
<name>A0A7W4UVF3_LEIAQ</name>
<proteinExistence type="predicted"/>
<accession>A0A7W4UVF3</accession>
<reference evidence="2 3" key="1">
    <citation type="submission" date="2020-08" db="EMBL/GenBank/DDBJ databases">
        <title>Sequencing the genomes of 1000 actinobacteria strains.</title>
        <authorList>
            <person name="Klenk H.-P."/>
        </authorList>
    </citation>
    <scope>NUCLEOTIDE SEQUENCE [LARGE SCALE GENOMIC DNA]</scope>
    <source>
        <strain evidence="2 3">DSM 20146</strain>
    </source>
</reference>
<evidence type="ECO:0000256" key="1">
    <source>
        <dbReference type="SAM" id="Phobius"/>
    </source>
</evidence>
<evidence type="ECO:0000313" key="3">
    <source>
        <dbReference type="Proteomes" id="UP000538196"/>
    </source>
</evidence>
<sequence length="87" mass="10151">MRPDIEFAERLMGPATRRLFHRWGWIPQMIGSVFFLAFGFGVFFELRPVNLVAAILGPLFSWPATWLTFTQALRTRARRSIDHPNDM</sequence>
<organism evidence="2 3">
    <name type="scientific">Leifsonia aquatica</name>
    <name type="common">Corynebacterium aquaticum</name>
    <dbReference type="NCBI Taxonomy" id="144185"/>
    <lineage>
        <taxon>Bacteria</taxon>
        <taxon>Bacillati</taxon>
        <taxon>Actinomycetota</taxon>
        <taxon>Actinomycetes</taxon>
        <taxon>Micrococcales</taxon>
        <taxon>Microbacteriaceae</taxon>
        <taxon>Leifsonia</taxon>
    </lineage>
</organism>
<dbReference type="Proteomes" id="UP000538196">
    <property type="component" value="Unassembled WGS sequence"/>
</dbReference>
<evidence type="ECO:0000313" key="2">
    <source>
        <dbReference type="EMBL" id="MBB2966483.1"/>
    </source>
</evidence>
<keyword evidence="3" id="KW-1185">Reference proteome</keyword>
<protein>
    <submittedName>
        <fullName evidence="2">Uncharacterized protein</fullName>
    </submittedName>
</protein>
<keyword evidence="1" id="KW-1133">Transmembrane helix</keyword>
<gene>
    <name evidence="2" type="ORF">FHX33_001215</name>
</gene>
<dbReference type="AlphaFoldDB" id="A0A7W4UVF3"/>
<keyword evidence="1" id="KW-0472">Membrane</keyword>
<feature type="transmembrane region" description="Helical" evidence="1">
    <location>
        <begin position="49"/>
        <end position="69"/>
    </location>
</feature>
<dbReference type="RefSeq" id="WP_021765737.1">
    <property type="nucleotide sequence ID" value="NZ_JACHVP010000001.1"/>
</dbReference>